<keyword evidence="2" id="KW-0472">Membrane</keyword>
<feature type="coiled-coil region" evidence="1">
    <location>
        <begin position="77"/>
        <end position="111"/>
    </location>
</feature>
<sequence>MEAKRQRYQYNNYSIDGSNARKLQVIPGYGEPEEIEPIRQPAREKRRKPKADIGIDLFSVLFLTIAIAVTLYTCINYLQVQSDLTEQNKEIAQLEHNLVKLQNQNKDALSQLNTSLDLNYIYKIATKELGMVYPKDNQIITYKSNLSDYVRQYEDIPEENGSDLLDKILN</sequence>
<dbReference type="GO" id="GO:0051301">
    <property type="term" value="P:cell division"/>
    <property type="evidence" value="ECO:0007669"/>
    <property type="project" value="UniProtKB-KW"/>
</dbReference>
<dbReference type="AlphaFoldDB" id="A0A6P1TPB6"/>
<evidence type="ECO:0000256" key="1">
    <source>
        <dbReference type="SAM" id="Coils"/>
    </source>
</evidence>
<keyword evidence="3" id="KW-0131">Cell cycle</keyword>
<dbReference type="KEGG" id="anr:Ana3638_15720"/>
<evidence type="ECO:0000313" key="3">
    <source>
        <dbReference type="EMBL" id="QHQ62049.1"/>
    </source>
</evidence>
<keyword evidence="4" id="KW-1185">Reference proteome</keyword>
<dbReference type="Proteomes" id="UP000464314">
    <property type="component" value="Chromosome"/>
</dbReference>
<keyword evidence="1" id="KW-0175">Coiled coil</keyword>
<protein>
    <submittedName>
        <fullName evidence="3">Cell division protein FtsL</fullName>
    </submittedName>
</protein>
<evidence type="ECO:0000313" key="4">
    <source>
        <dbReference type="Proteomes" id="UP000464314"/>
    </source>
</evidence>
<evidence type="ECO:0000256" key="2">
    <source>
        <dbReference type="SAM" id="Phobius"/>
    </source>
</evidence>
<dbReference type="InterPro" id="IPR007060">
    <property type="entry name" value="FtsL/DivIC"/>
</dbReference>
<dbReference type="EMBL" id="CP048000">
    <property type="protein sequence ID" value="QHQ62049.1"/>
    <property type="molecule type" value="Genomic_DNA"/>
</dbReference>
<feature type="transmembrane region" description="Helical" evidence="2">
    <location>
        <begin position="53"/>
        <end position="72"/>
    </location>
</feature>
<reference evidence="3 4" key="1">
    <citation type="submission" date="2020-01" db="EMBL/GenBank/DDBJ databases">
        <title>Genome analysis of Anaerocolumna sp. CBA3638.</title>
        <authorList>
            <person name="Kim J."/>
            <person name="Roh S.W."/>
        </authorList>
    </citation>
    <scope>NUCLEOTIDE SEQUENCE [LARGE SCALE GENOMIC DNA]</scope>
    <source>
        <strain evidence="3 4">CBA3638</strain>
    </source>
</reference>
<keyword evidence="2" id="KW-0812">Transmembrane</keyword>
<keyword evidence="3" id="KW-0132">Cell division</keyword>
<name>A0A6P1TPB6_9FIRM</name>
<proteinExistence type="predicted"/>
<keyword evidence="2" id="KW-1133">Transmembrane helix</keyword>
<organism evidence="3 4">
    <name type="scientific">Anaerocolumna sedimenticola</name>
    <dbReference type="NCBI Taxonomy" id="2696063"/>
    <lineage>
        <taxon>Bacteria</taxon>
        <taxon>Bacillati</taxon>
        <taxon>Bacillota</taxon>
        <taxon>Clostridia</taxon>
        <taxon>Lachnospirales</taxon>
        <taxon>Lachnospiraceae</taxon>
        <taxon>Anaerocolumna</taxon>
    </lineage>
</organism>
<accession>A0A6P1TPB6</accession>
<dbReference type="Pfam" id="PF04977">
    <property type="entry name" value="DivIC"/>
    <property type="match status" value="1"/>
</dbReference>
<gene>
    <name evidence="3" type="ORF">Ana3638_15720</name>
</gene>
<dbReference type="RefSeq" id="WP_161838874.1">
    <property type="nucleotide sequence ID" value="NZ_CP048000.1"/>
</dbReference>